<organism evidence="1 2">
    <name type="scientific">Chaetoceros tenuissimus</name>
    <dbReference type="NCBI Taxonomy" id="426638"/>
    <lineage>
        <taxon>Eukaryota</taxon>
        <taxon>Sar</taxon>
        <taxon>Stramenopiles</taxon>
        <taxon>Ochrophyta</taxon>
        <taxon>Bacillariophyta</taxon>
        <taxon>Coscinodiscophyceae</taxon>
        <taxon>Chaetocerotophycidae</taxon>
        <taxon>Chaetocerotales</taxon>
        <taxon>Chaetocerotaceae</taxon>
        <taxon>Chaetoceros</taxon>
    </lineage>
</organism>
<accession>A0AAD3CSJ2</accession>
<dbReference type="Gene3D" id="3.90.70.10">
    <property type="entry name" value="Cysteine proteinases"/>
    <property type="match status" value="1"/>
</dbReference>
<sequence>MDRLAELILEQIEAVIERDPSEDALFDLLRIASPKISRESLTDEKLYKKLILQVDVNKKSSLYERADKVVKTLDAFYKDCLKESSSSKSLKNKNFLPPKKKGKNPTKILIKNTWKQQLRFSASMQEEQSCTVENHLLPTKLKEIDREKSVREIFEKNGGYRTLTSIGSIKEELMERGPVVSTSFKLTSAFLNAVSCRKKVFETNLENSRHPVLIVGWESTAAGEVWKICSTIRRDHTEPETHHVAFRQWGVDEECVVPKQSFETWTWQEGPYFDIDINMDYSQWCKNSQTMSFKVSSEELCTLSTTVGGDLITASTSRKKFTLRNARKLAQSRSCILTKAEFQAGEEWKISVKFDNESVLYLSVDTYGFEYVGGDYYDHAYSSAFDGYGSFQNEI</sequence>
<gene>
    <name evidence="1" type="ORF">CTEN210_06546</name>
</gene>
<reference evidence="1 2" key="1">
    <citation type="journal article" date="2021" name="Sci. Rep.">
        <title>The genome of the diatom Chaetoceros tenuissimus carries an ancient integrated fragment of an extant virus.</title>
        <authorList>
            <person name="Hongo Y."/>
            <person name="Kimura K."/>
            <person name="Takaki Y."/>
            <person name="Yoshida Y."/>
            <person name="Baba S."/>
            <person name="Kobayashi G."/>
            <person name="Nagasaki K."/>
            <person name="Hano T."/>
            <person name="Tomaru Y."/>
        </authorList>
    </citation>
    <scope>NUCLEOTIDE SEQUENCE [LARGE SCALE GENOMIC DNA]</scope>
    <source>
        <strain evidence="1 2">NIES-3715</strain>
    </source>
</reference>
<comment type="caution">
    <text evidence="1">The sequence shown here is derived from an EMBL/GenBank/DDBJ whole genome shotgun (WGS) entry which is preliminary data.</text>
</comment>
<dbReference type="AlphaFoldDB" id="A0AAD3CSJ2"/>
<protein>
    <submittedName>
        <fullName evidence="1">Uncharacterized protein</fullName>
    </submittedName>
</protein>
<name>A0AAD3CSJ2_9STRA</name>
<dbReference type="EMBL" id="BLLK01000038">
    <property type="protein sequence ID" value="GFH50070.1"/>
    <property type="molecule type" value="Genomic_DNA"/>
</dbReference>
<proteinExistence type="predicted"/>
<keyword evidence="2" id="KW-1185">Reference proteome</keyword>
<evidence type="ECO:0000313" key="2">
    <source>
        <dbReference type="Proteomes" id="UP001054902"/>
    </source>
</evidence>
<dbReference type="Proteomes" id="UP001054902">
    <property type="component" value="Unassembled WGS sequence"/>
</dbReference>
<evidence type="ECO:0000313" key="1">
    <source>
        <dbReference type="EMBL" id="GFH50070.1"/>
    </source>
</evidence>